<keyword evidence="10 13" id="KW-0408">Iron</keyword>
<comment type="caution">
    <text evidence="16">The sequence shown here is derived from an EMBL/GenBank/DDBJ whole genome shotgun (WGS) entry which is preliminary data.</text>
</comment>
<evidence type="ECO:0000256" key="2">
    <source>
        <dbReference type="ARBA" id="ARBA00004174"/>
    </source>
</evidence>
<dbReference type="SUPFAM" id="SSF48264">
    <property type="entry name" value="Cytochrome P450"/>
    <property type="match status" value="1"/>
</dbReference>
<dbReference type="OMA" id="RFTANTM"/>
<evidence type="ECO:0000313" key="16">
    <source>
        <dbReference type="EMBL" id="OXA48146.1"/>
    </source>
</evidence>
<sequence length="536" mass="60560">MSKPAPPRSALNTFLALYLVLPLITLLSWIFKNPSVEKYLASCGVLYFSDVPGSFVPEFLKGNGPAQYVSGLYERLKVDKSYLGGFTLFNKTYYVTRDPGLIREICVKDVTQIERTESTLSFAGDYIISKSLVYLQGDHWKKTRAKFDRGFTPSKIKHNFAQINHVGRNLVEYFNHEMDPAGSLVCDLNLPIHKYSLDVVASVTLNLDTVCLKTREPSRFEQISDRVYTSFDKFTDWVKPMFILWLPRVTNYFRVTIMDKEIGTFYGDVAQAKIQSEGGAGKKNLNDFVHLIHSSYKELYGREAIGRGANGRGAIGREAIGRGANGREEDEKDFIISNLYTLVLTGYETTEVVLAMCAYELALNPNVQRRLRDEIKDVLGDEFTYDGVCGMTYLDMVIHETLRMYPPLGMVPRVCIQEYAVPNSKVILRPGDSVILSIHGFQRDEEYHPNPDVFDPDRFSTENRSTTEFAYFPFGHGVRMCIGMRIALLEVKLGVCHIVQNFELAATPETLVPMRIPASMTTARPENVVLSLTKIG</sequence>
<keyword evidence="15" id="KW-0812">Transmembrane</keyword>
<evidence type="ECO:0000256" key="9">
    <source>
        <dbReference type="ARBA" id="ARBA00023002"/>
    </source>
</evidence>
<keyword evidence="7" id="KW-0256">Endoplasmic reticulum</keyword>
<evidence type="ECO:0000256" key="10">
    <source>
        <dbReference type="ARBA" id="ARBA00023004"/>
    </source>
</evidence>
<dbReference type="GO" id="GO:0005789">
    <property type="term" value="C:endoplasmic reticulum membrane"/>
    <property type="evidence" value="ECO:0007669"/>
    <property type="project" value="UniProtKB-SubCell"/>
</dbReference>
<proteinExistence type="inferred from homology"/>
<dbReference type="PRINTS" id="PR00463">
    <property type="entry name" value="EP450I"/>
</dbReference>
<dbReference type="InterPro" id="IPR001128">
    <property type="entry name" value="Cyt_P450"/>
</dbReference>
<evidence type="ECO:0000256" key="13">
    <source>
        <dbReference type="PIRSR" id="PIRSR602401-1"/>
    </source>
</evidence>
<dbReference type="PANTHER" id="PTHR24292">
    <property type="entry name" value="CYTOCHROME P450"/>
    <property type="match status" value="1"/>
</dbReference>
<dbReference type="GO" id="GO:0004497">
    <property type="term" value="F:monooxygenase activity"/>
    <property type="evidence" value="ECO:0007669"/>
    <property type="project" value="UniProtKB-KW"/>
</dbReference>
<comment type="similarity">
    <text evidence="4 14">Belongs to the cytochrome P450 family.</text>
</comment>
<gene>
    <name evidence="16" type="ORF">Fcan01_17507</name>
</gene>
<dbReference type="InterPro" id="IPR002401">
    <property type="entry name" value="Cyt_P450_E_grp-I"/>
</dbReference>
<evidence type="ECO:0000256" key="3">
    <source>
        <dbReference type="ARBA" id="ARBA00004406"/>
    </source>
</evidence>
<keyword evidence="17" id="KW-1185">Reference proteome</keyword>
<name>A0A226DV96_FOLCA</name>
<feature type="binding site" description="axial binding residue" evidence="13">
    <location>
        <position position="481"/>
    </location>
    <ligand>
        <name>heme</name>
        <dbReference type="ChEBI" id="CHEBI:30413"/>
    </ligand>
    <ligandPart>
        <name>Fe</name>
        <dbReference type="ChEBI" id="CHEBI:18248"/>
    </ligandPart>
</feature>
<dbReference type="Proteomes" id="UP000198287">
    <property type="component" value="Unassembled WGS sequence"/>
</dbReference>
<evidence type="ECO:0000256" key="14">
    <source>
        <dbReference type="RuleBase" id="RU000461"/>
    </source>
</evidence>
<dbReference type="GO" id="GO:0020037">
    <property type="term" value="F:heme binding"/>
    <property type="evidence" value="ECO:0007669"/>
    <property type="project" value="InterPro"/>
</dbReference>
<evidence type="ECO:0000256" key="1">
    <source>
        <dbReference type="ARBA" id="ARBA00001971"/>
    </source>
</evidence>
<keyword evidence="9 14" id="KW-0560">Oxidoreductase</keyword>
<evidence type="ECO:0000256" key="15">
    <source>
        <dbReference type="SAM" id="Phobius"/>
    </source>
</evidence>
<comment type="cofactor">
    <cofactor evidence="1 13">
        <name>heme</name>
        <dbReference type="ChEBI" id="CHEBI:30413"/>
    </cofactor>
</comment>
<dbReference type="EMBL" id="LNIX01000012">
    <property type="protein sequence ID" value="OXA48146.1"/>
    <property type="molecule type" value="Genomic_DNA"/>
</dbReference>
<comment type="subcellular location">
    <subcellularLocation>
        <location evidence="3">Endoplasmic reticulum membrane</location>
        <topology evidence="3">Peripheral membrane protein</topology>
    </subcellularLocation>
    <subcellularLocation>
        <location evidence="2">Microsome membrane</location>
        <topology evidence="2">Peripheral membrane protein</topology>
    </subcellularLocation>
</comment>
<dbReference type="GO" id="GO:0005506">
    <property type="term" value="F:iron ion binding"/>
    <property type="evidence" value="ECO:0007669"/>
    <property type="project" value="InterPro"/>
</dbReference>
<dbReference type="PANTHER" id="PTHR24292:SF54">
    <property type="entry name" value="CYP9F3-RELATED"/>
    <property type="match status" value="1"/>
</dbReference>
<dbReference type="InterPro" id="IPR017972">
    <property type="entry name" value="Cyt_P450_CS"/>
</dbReference>
<dbReference type="PROSITE" id="PS00086">
    <property type="entry name" value="CYTOCHROME_P450"/>
    <property type="match status" value="1"/>
</dbReference>
<keyword evidence="8" id="KW-0492">Microsome</keyword>
<organism evidence="16 17">
    <name type="scientific">Folsomia candida</name>
    <name type="common">Springtail</name>
    <dbReference type="NCBI Taxonomy" id="158441"/>
    <lineage>
        <taxon>Eukaryota</taxon>
        <taxon>Metazoa</taxon>
        <taxon>Ecdysozoa</taxon>
        <taxon>Arthropoda</taxon>
        <taxon>Hexapoda</taxon>
        <taxon>Collembola</taxon>
        <taxon>Entomobryomorpha</taxon>
        <taxon>Isotomoidea</taxon>
        <taxon>Isotomidae</taxon>
        <taxon>Proisotominae</taxon>
        <taxon>Folsomia</taxon>
    </lineage>
</organism>
<evidence type="ECO:0000256" key="11">
    <source>
        <dbReference type="ARBA" id="ARBA00023033"/>
    </source>
</evidence>
<dbReference type="STRING" id="158441.A0A226DV96"/>
<dbReference type="InterPro" id="IPR050476">
    <property type="entry name" value="Insect_CytP450_Detox"/>
</dbReference>
<dbReference type="PRINTS" id="PR00385">
    <property type="entry name" value="P450"/>
</dbReference>
<keyword evidence="5 13" id="KW-0349">Heme</keyword>
<dbReference type="AlphaFoldDB" id="A0A226DV96"/>
<evidence type="ECO:0000313" key="17">
    <source>
        <dbReference type="Proteomes" id="UP000198287"/>
    </source>
</evidence>
<keyword evidence="15" id="KW-1133">Transmembrane helix</keyword>
<dbReference type="Pfam" id="PF00067">
    <property type="entry name" value="p450"/>
    <property type="match status" value="2"/>
</dbReference>
<dbReference type="InterPro" id="IPR036396">
    <property type="entry name" value="Cyt_P450_sf"/>
</dbReference>
<evidence type="ECO:0000256" key="4">
    <source>
        <dbReference type="ARBA" id="ARBA00010617"/>
    </source>
</evidence>
<evidence type="ECO:0000256" key="6">
    <source>
        <dbReference type="ARBA" id="ARBA00022723"/>
    </source>
</evidence>
<keyword evidence="6 13" id="KW-0479">Metal-binding</keyword>
<evidence type="ECO:0000256" key="8">
    <source>
        <dbReference type="ARBA" id="ARBA00022848"/>
    </source>
</evidence>
<evidence type="ECO:0000256" key="12">
    <source>
        <dbReference type="ARBA" id="ARBA00023136"/>
    </source>
</evidence>
<keyword evidence="11 14" id="KW-0503">Monooxygenase</keyword>
<feature type="transmembrane region" description="Helical" evidence="15">
    <location>
        <begin position="12"/>
        <end position="31"/>
    </location>
</feature>
<evidence type="ECO:0000256" key="7">
    <source>
        <dbReference type="ARBA" id="ARBA00022824"/>
    </source>
</evidence>
<keyword evidence="12 15" id="KW-0472">Membrane</keyword>
<evidence type="ECO:0000256" key="5">
    <source>
        <dbReference type="ARBA" id="ARBA00022617"/>
    </source>
</evidence>
<dbReference type="Gene3D" id="1.10.630.10">
    <property type="entry name" value="Cytochrome P450"/>
    <property type="match status" value="1"/>
</dbReference>
<dbReference type="GO" id="GO:0016705">
    <property type="term" value="F:oxidoreductase activity, acting on paired donors, with incorporation or reduction of molecular oxygen"/>
    <property type="evidence" value="ECO:0007669"/>
    <property type="project" value="InterPro"/>
</dbReference>
<protein>
    <submittedName>
        <fullName evidence="16">Cytochrome P450 9e2</fullName>
    </submittedName>
</protein>
<accession>A0A226DV96</accession>
<reference evidence="16 17" key="1">
    <citation type="submission" date="2015-12" db="EMBL/GenBank/DDBJ databases">
        <title>The genome of Folsomia candida.</title>
        <authorList>
            <person name="Faddeeva A."/>
            <person name="Derks M.F."/>
            <person name="Anvar Y."/>
            <person name="Smit S."/>
            <person name="Van Straalen N."/>
            <person name="Roelofs D."/>
        </authorList>
    </citation>
    <scope>NUCLEOTIDE SEQUENCE [LARGE SCALE GENOMIC DNA]</scope>
    <source>
        <strain evidence="16 17">VU population</strain>
        <tissue evidence="16">Whole body</tissue>
    </source>
</reference>
<dbReference type="CDD" id="cd11056">
    <property type="entry name" value="CYP6-like"/>
    <property type="match status" value="1"/>
</dbReference>
<dbReference type="OrthoDB" id="2789670at2759"/>